<feature type="region of interest" description="Disordered" evidence="2">
    <location>
        <begin position="138"/>
        <end position="157"/>
    </location>
</feature>
<evidence type="ECO:0000313" key="4">
    <source>
        <dbReference type="Proteomes" id="UP000436694"/>
    </source>
</evidence>
<name>A0A844B157_9RHOB</name>
<dbReference type="AlphaFoldDB" id="A0A844B157"/>
<sequence length="410" mass="44204">MFFWIVTGAITLAASSLLAMVILRGRSAGEPAAAYDLRLYRQQLKDVDRDLARGVIQENDAARIRTEVSRRILAADAALKKHQSGDAQPKTLSLAVGGGAALAMLVGAFALYWTLGAPGYDDQGLHMRLARSVEAARNRPSQALMEQDTRPFERPNSSEDYKNLIAELRAAVAQRPDDARGQALLAHHEAELGNFSEAHQAKANYIRLKSGAVRAADYAELAELMVLAAGGLVSPEAEDALKQALERDPNNGTARYFWGLMMAQLGRPDVTFGVWRETLIAGPAGAPWVESIRAQIEDIAYLAGQQIDPDLLAPPSQTGPTAQQLRDGQSLPADEQQEMIRGMIEGLAERLSTEGGSAADWARLITSLTVLGDVERAQSIYDEAQKRFAGAPEQAALIEAAARQAGLSPE</sequence>
<protein>
    <submittedName>
        <fullName evidence="3">C-type cytochrome biogenesis protein CcmI</fullName>
    </submittedName>
</protein>
<feature type="compositionally biased region" description="Basic and acidic residues" evidence="2">
    <location>
        <begin position="147"/>
        <end position="157"/>
    </location>
</feature>
<dbReference type="NCBIfam" id="TIGR03142">
    <property type="entry name" value="cytochro_ccmI"/>
    <property type="match status" value="1"/>
</dbReference>
<comment type="caution">
    <text evidence="3">The sequence shown here is derived from an EMBL/GenBank/DDBJ whole genome shotgun (WGS) entry which is preliminary data.</text>
</comment>
<dbReference type="Proteomes" id="UP000436694">
    <property type="component" value="Unassembled WGS sequence"/>
</dbReference>
<accession>A0A844B157</accession>
<dbReference type="SUPFAM" id="SSF48452">
    <property type="entry name" value="TPR-like"/>
    <property type="match status" value="1"/>
</dbReference>
<evidence type="ECO:0000313" key="3">
    <source>
        <dbReference type="EMBL" id="MQY44274.1"/>
    </source>
</evidence>
<organism evidence="3 4">
    <name type="scientific">Tritonibacter aquimaris</name>
    <dbReference type="NCBI Taxonomy" id="2663379"/>
    <lineage>
        <taxon>Bacteria</taxon>
        <taxon>Pseudomonadati</taxon>
        <taxon>Pseudomonadota</taxon>
        <taxon>Alphaproteobacteria</taxon>
        <taxon>Rhodobacterales</taxon>
        <taxon>Paracoccaceae</taxon>
        <taxon>Tritonibacter</taxon>
    </lineage>
</organism>
<reference evidence="3 4" key="1">
    <citation type="submission" date="2019-10" db="EMBL/GenBank/DDBJ databases">
        <title>Epibacterium sp. nov., isolated from seawater.</title>
        <authorList>
            <person name="Zhang X."/>
            <person name="Li N."/>
        </authorList>
    </citation>
    <scope>NUCLEOTIDE SEQUENCE [LARGE SCALE GENOMIC DNA]</scope>
    <source>
        <strain evidence="3 4">SM1969</strain>
    </source>
</reference>
<gene>
    <name evidence="3" type="primary">ccmI</name>
    <name evidence="3" type="ORF">GG681_16630</name>
</gene>
<dbReference type="InterPro" id="IPR011990">
    <property type="entry name" value="TPR-like_helical_dom_sf"/>
</dbReference>
<dbReference type="GO" id="GO:0017004">
    <property type="term" value="P:cytochrome complex assembly"/>
    <property type="evidence" value="ECO:0007669"/>
    <property type="project" value="UniProtKB-KW"/>
</dbReference>
<evidence type="ECO:0000256" key="2">
    <source>
        <dbReference type="SAM" id="MobiDB-lite"/>
    </source>
</evidence>
<evidence type="ECO:0000256" key="1">
    <source>
        <dbReference type="ARBA" id="ARBA00022748"/>
    </source>
</evidence>
<dbReference type="Gene3D" id="1.25.40.10">
    <property type="entry name" value="Tetratricopeptide repeat domain"/>
    <property type="match status" value="1"/>
</dbReference>
<keyword evidence="4" id="KW-1185">Reference proteome</keyword>
<proteinExistence type="predicted"/>
<dbReference type="RefSeq" id="WP_153549168.1">
    <property type="nucleotide sequence ID" value="NZ_WIXK01000013.1"/>
</dbReference>
<dbReference type="EMBL" id="WIXK01000013">
    <property type="protein sequence ID" value="MQY44274.1"/>
    <property type="molecule type" value="Genomic_DNA"/>
</dbReference>
<dbReference type="InterPro" id="IPR017560">
    <property type="entry name" value="Cyt_c_biogenesis_CcmI"/>
</dbReference>
<keyword evidence="1" id="KW-0201">Cytochrome c-type biogenesis</keyword>